<organism evidence="3 4">
    <name type="scientific">Microbacterium resistens</name>
    <dbReference type="NCBI Taxonomy" id="156977"/>
    <lineage>
        <taxon>Bacteria</taxon>
        <taxon>Bacillati</taxon>
        <taxon>Actinomycetota</taxon>
        <taxon>Actinomycetes</taxon>
        <taxon>Micrococcales</taxon>
        <taxon>Microbacteriaceae</taxon>
        <taxon>Microbacterium</taxon>
    </lineage>
</organism>
<protein>
    <submittedName>
        <fullName evidence="3">Uncharacterized protein</fullName>
    </submittedName>
</protein>
<evidence type="ECO:0000256" key="1">
    <source>
        <dbReference type="SAM" id="MobiDB-lite"/>
    </source>
</evidence>
<evidence type="ECO:0000313" key="3">
    <source>
        <dbReference type="EMBL" id="UGS28073.1"/>
    </source>
</evidence>
<feature type="compositionally biased region" description="Pro residues" evidence="1">
    <location>
        <begin position="69"/>
        <end position="109"/>
    </location>
</feature>
<feature type="region of interest" description="Disordered" evidence="1">
    <location>
        <begin position="52"/>
        <end position="116"/>
    </location>
</feature>
<gene>
    <name evidence="3" type="ORF">K8F61_07910</name>
</gene>
<evidence type="ECO:0000313" key="4">
    <source>
        <dbReference type="Proteomes" id="UP001199642"/>
    </source>
</evidence>
<keyword evidence="2" id="KW-1133">Transmembrane helix</keyword>
<feature type="compositionally biased region" description="Low complexity" evidence="1">
    <location>
        <begin position="58"/>
        <end position="68"/>
    </location>
</feature>
<keyword evidence="2" id="KW-0472">Membrane</keyword>
<evidence type="ECO:0000256" key="2">
    <source>
        <dbReference type="SAM" id="Phobius"/>
    </source>
</evidence>
<reference evidence="3 4" key="1">
    <citation type="submission" date="2023-01" db="EMBL/GenBank/DDBJ databases">
        <title>Characterization of estradiol degrading bacteria Microbacterium sp. MZT7 and reveal degrading genes through genome analysis.</title>
        <authorList>
            <person name="Hao P."/>
            <person name="Gao Y."/>
        </authorList>
    </citation>
    <scope>NUCLEOTIDE SEQUENCE [LARGE SCALE GENOMIC DNA]</scope>
    <source>
        <strain evidence="3 4">MZT7</strain>
    </source>
</reference>
<dbReference type="RefSeq" id="WP_231821266.1">
    <property type="nucleotide sequence ID" value="NZ_CP082781.1"/>
</dbReference>
<accession>A0ABY3RYF6</accession>
<name>A0ABY3RYF6_9MICO</name>
<proteinExistence type="predicted"/>
<keyword evidence="2" id="KW-0812">Transmembrane</keyword>
<dbReference type="EMBL" id="CP082781">
    <property type="protein sequence ID" value="UGS28073.1"/>
    <property type="molecule type" value="Genomic_DNA"/>
</dbReference>
<sequence>MSDQQPTQPRAEWVFPPERNRKGRAALIVILVLVVVLIAALLVFFMIPKGAPGPDPTSSPSASSSPTGTPSPTPSGGPSPTTAPSPAPTTPAPTPDPTVPPTEQPPPPDPDVETFRGSVAPRLDDAVNGLDMVTGTTGQEALDVVDQLQQDAQILNDTPAPSSLAESWPAALGDYAARLADLRGAAEAGSDTQPALDAAKGALGSLRALIGL</sequence>
<dbReference type="Proteomes" id="UP001199642">
    <property type="component" value="Chromosome"/>
</dbReference>
<keyword evidence="4" id="KW-1185">Reference proteome</keyword>
<feature type="transmembrane region" description="Helical" evidence="2">
    <location>
        <begin position="25"/>
        <end position="47"/>
    </location>
</feature>